<keyword evidence="1" id="KW-0812">Transmembrane</keyword>
<evidence type="ECO:0000313" key="2">
    <source>
        <dbReference type="EMBL" id="MFC3478856.1"/>
    </source>
</evidence>
<sequence>MDRVRLGYDLVRAYVYALVLAAVLTALWFVAPRVAAAPDVASVWFAVAGFGALVVLVFALTQYGRN</sequence>
<feature type="transmembrane region" description="Helical" evidence="1">
    <location>
        <begin position="12"/>
        <end position="31"/>
    </location>
</feature>
<proteinExistence type="predicted"/>
<dbReference type="RefSeq" id="WP_232569655.1">
    <property type="nucleotide sequence ID" value="NZ_CP089466.1"/>
</dbReference>
<dbReference type="AlphaFoldDB" id="A0ABD5NHY4"/>
<comment type="caution">
    <text evidence="2">The sequence shown here is derived from an EMBL/GenBank/DDBJ whole genome shotgun (WGS) entry which is preliminary data.</text>
</comment>
<name>A0ABD5NHY4_9EURY</name>
<evidence type="ECO:0000256" key="1">
    <source>
        <dbReference type="SAM" id="Phobius"/>
    </source>
</evidence>
<gene>
    <name evidence="2" type="ORF">ACFOKC_14085</name>
</gene>
<evidence type="ECO:0000313" key="3">
    <source>
        <dbReference type="Proteomes" id="UP001595660"/>
    </source>
</evidence>
<protein>
    <submittedName>
        <fullName evidence="2">Uncharacterized protein</fullName>
    </submittedName>
</protein>
<keyword evidence="1" id="KW-1133">Transmembrane helix</keyword>
<accession>A0ABD5NHY4</accession>
<organism evidence="2 3">
    <name type="scientific">Halobacterium litoreum</name>
    <dbReference type="NCBI Taxonomy" id="2039234"/>
    <lineage>
        <taxon>Archaea</taxon>
        <taxon>Methanobacteriati</taxon>
        <taxon>Methanobacteriota</taxon>
        <taxon>Stenosarchaea group</taxon>
        <taxon>Halobacteria</taxon>
        <taxon>Halobacteriales</taxon>
        <taxon>Halobacteriaceae</taxon>
        <taxon>Halobacterium</taxon>
    </lineage>
</organism>
<keyword evidence="3" id="KW-1185">Reference proteome</keyword>
<feature type="transmembrane region" description="Helical" evidence="1">
    <location>
        <begin position="43"/>
        <end position="61"/>
    </location>
</feature>
<keyword evidence="1" id="KW-0472">Membrane</keyword>
<dbReference type="GeneID" id="69118129"/>
<reference evidence="2 3" key="1">
    <citation type="journal article" date="2019" name="Int. J. Syst. Evol. Microbiol.">
        <title>The Global Catalogue of Microorganisms (GCM) 10K type strain sequencing project: providing services to taxonomists for standard genome sequencing and annotation.</title>
        <authorList>
            <consortium name="The Broad Institute Genomics Platform"/>
            <consortium name="The Broad Institute Genome Sequencing Center for Infectious Disease"/>
            <person name="Wu L."/>
            <person name="Ma J."/>
        </authorList>
    </citation>
    <scope>NUCLEOTIDE SEQUENCE [LARGE SCALE GENOMIC DNA]</scope>
    <source>
        <strain evidence="2 3">CGMCC 1.12562</strain>
    </source>
</reference>
<dbReference type="EMBL" id="JBHRWN010000002">
    <property type="protein sequence ID" value="MFC3478856.1"/>
    <property type="molecule type" value="Genomic_DNA"/>
</dbReference>
<dbReference type="Proteomes" id="UP001595660">
    <property type="component" value="Unassembled WGS sequence"/>
</dbReference>